<proteinExistence type="predicted"/>
<dbReference type="Proteomes" id="UP000076770">
    <property type="component" value="Chromosome i"/>
</dbReference>
<dbReference type="AlphaFoldDB" id="A0A157T2F4"/>
<dbReference type="EMBL" id="LT549890">
    <property type="protein sequence ID" value="SAI85532.1"/>
    <property type="molecule type" value="Genomic_DNA"/>
</dbReference>
<reference evidence="2" key="1">
    <citation type="submission" date="2016-04" db="EMBL/GenBank/DDBJ databases">
        <authorList>
            <person name="Shah S.A."/>
            <person name="Garrett R.A."/>
        </authorList>
    </citation>
    <scope>NUCLEOTIDE SEQUENCE [LARGE SCALE GENOMIC DNA]</scope>
    <source>
        <strain evidence="2">ATCC 35091 / DSM 1616 / JCM 8930 / NBRC 15331 / P1</strain>
    </source>
</reference>
<accession>A0A157T2F4</accession>
<name>A0A157T2F4_SACSO</name>
<sequence>MSVVRLVNSTSYEVMKMKVKLVSCLRGGEKVTDSIKDRILNKFFY</sequence>
<evidence type="ECO:0000313" key="1">
    <source>
        <dbReference type="EMBL" id="SAI85532.1"/>
    </source>
</evidence>
<organism evidence="1 2">
    <name type="scientific">Saccharolobus solfataricus</name>
    <name type="common">Sulfolobus solfataricus</name>
    <dbReference type="NCBI Taxonomy" id="2287"/>
    <lineage>
        <taxon>Archaea</taxon>
        <taxon>Thermoproteota</taxon>
        <taxon>Thermoprotei</taxon>
        <taxon>Sulfolobales</taxon>
        <taxon>Sulfolobaceae</taxon>
        <taxon>Saccharolobus</taxon>
    </lineage>
</organism>
<protein>
    <submittedName>
        <fullName evidence="1">Uncharacterized protein</fullName>
    </submittedName>
</protein>
<evidence type="ECO:0000313" key="2">
    <source>
        <dbReference type="Proteomes" id="UP000076770"/>
    </source>
</evidence>
<gene>
    <name evidence="1" type="ORF">SSOP1_1978</name>
</gene>
<dbReference type="PATRIC" id="fig|2287.9.peg.2072"/>